<evidence type="ECO:0000313" key="2">
    <source>
        <dbReference type="EMBL" id="KAG5456849.1"/>
    </source>
</evidence>
<sequence length="326" mass="34026">GSLSSTALLKHPRLLQHLLPHLGVLLHVYRGTRVMMFGEPEAAGSADGGSDYGVDGDDGGDHPDTGGRQDFPPDSVRARFPSDGAGPCAFLLHGRCLRAQVPLGGRGTGGEGRRPGGRGGKRNSGAAVTAPLKIPFGAQAVVLGPVFAHGRNGNGGGRQRPRGVPESAARVIPPVPFRPGHFSQLGTRCWFPDELKGWVSGVLIAREDDPEAQTAKLTFAVDESGEPHAVVVPLPPPAEAGAGARLLPPLRNPPMLEGIDDLTNLSYLNEPAGTRRGAKGVNGGGGTGGRGGNFFLKFARKNLPRRGPARPSSLPFPKLKKSFFVS</sequence>
<accession>A0A8H8DFN1</accession>
<evidence type="ECO:0000256" key="1">
    <source>
        <dbReference type="SAM" id="MobiDB-lite"/>
    </source>
</evidence>
<dbReference type="OrthoDB" id="6108017at2759"/>
<feature type="non-terminal residue" evidence="2">
    <location>
        <position position="1"/>
    </location>
</feature>
<comment type="caution">
    <text evidence="2">The sequence shown here is derived from an EMBL/GenBank/DDBJ whole genome shotgun (WGS) entry which is preliminary data.</text>
</comment>
<name>A0A8H8DFN1_9FUNG</name>
<dbReference type="AlphaFoldDB" id="A0A8H8DFN1"/>
<evidence type="ECO:0000313" key="3">
    <source>
        <dbReference type="Proteomes" id="UP000673691"/>
    </source>
</evidence>
<gene>
    <name evidence="2" type="ORF">BJ554DRAFT_3294</name>
</gene>
<proteinExistence type="predicted"/>
<protein>
    <submittedName>
        <fullName evidence="2">Uncharacterized protein</fullName>
    </submittedName>
</protein>
<feature type="region of interest" description="Disordered" evidence="1">
    <location>
        <begin position="40"/>
        <end position="79"/>
    </location>
</feature>
<organism evidence="2 3">
    <name type="scientific">Olpidium bornovanus</name>
    <dbReference type="NCBI Taxonomy" id="278681"/>
    <lineage>
        <taxon>Eukaryota</taxon>
        <taxon>Fungi</taxon>
        <taxon>Fungi incertae sedis</taxon>
        <taxon>Olpidiomycota</taxon>
        <taxon>Olpidiomycotina</taxon>
        <taxon>Olpidiomycetes</taxon>
        <taxon>Olpidiales</taxon>
        <taxon>Olpidiaceae</taxon>
        <taxon>Olpidium</taxon>
    </lineage>
</organism>
<dbReference type="EMBL" id="JAEFCI010011061">
    <property type="protein sequence ID" value="KAG5456849.1"/>
    <property type="molecule type" value="Genomic_DNA"/>
</dbReference>
<feature type="region of interest" description="Disordered" evidence="1">
    <location>
        <begin position="102"/>
        <end position="126"/>
    </location>
</feature>
<keyword evidence="3" id="KW-1185">Reference proteome</keyword>
<dbReference type="Proteomes" id="UP000673691">
    <property type="component" value="Unassembled WGS sequence"/>
</dbReference>
<reference evidence="2 3" key="1">
    <citation type="journal article" name="Sci. Rep.">
        <title>Genome-scale phylogenetic analyses confirm Olpidium as the closest living zoosporic fungus to the non-flagellated, terrestrial fungi.</title>
        <authorList>
            <person name="Chang Y."/>
            <person name="Rochon D."/>
            <person name="Sekimoto S."/>
            <person name="Wang Y."/>
            <person name="Chovatia M."/>
            <person name="Sandor L."/>
            <person name="Salamov A."/>
            <person name="Grigoriev I.V."/>
            <person name="Stajich J.E."/>
            <person name="Spatafora J.W."/>
        </authorList>
    </citation>
    <scope>NUCLEOTIDE SEQUENCE [LARGE SCALE GENOMIC DNA]</scope>
    <source>
        <strain evidence="2">S191</strain>
    </source>
</reference>